<dbReference type="AlphaFoldDB" id="A0A4Y4D018"/>
<dbReference type="EMBL" id="BJNV01000048">
    <property type="protein sequence ID" value="GEC96627.1"/>
    <property type="molecule type" value="Genomic_DNA"/>
</dbReference>
<dbReference type="OrthoDB" id="9131963at2"/>
<evidence type="ECO:0000313" key="2">
    <source>
        <dbReference type="Proteomes" id="UP000318422"/>
    </source>
</evidence>
<keyword evidence="2" id="KW-1185">Reference proteome</keyword>
<evidence type="ECO:0000313" key="1">
    <source>
        <dbReference type="EMBL" id="GEC96627.1"/>
    </source>
</evidence>
<accession>A0A4Y4D018</accession>
<reference evidence="1 2" key="1">
    <citation type="submission" date="2019-06" db="EMBL/GenBank/DDBJ databases">
        <title>Whole genome shotgun sequence of Zoogloea ramigera NBRC 15342.</title>
        <authorList>
            <person name="Hosoyama A."/>
            <person name="Uohara A."/>
            <person name="Ohji S."/>
            <person name="Ichikawa N."/>
        </authorList>
    </citation>
    <scope>NUCLEOTIDE SEQUENCE [LARGE SCALE GENOMIC DNA]</scope>
    <source>
        <strain evidence="1 2">NBRC 15342</strain>
    </source>
</reference>
<sequence length="382" mass="40094">MNDNTINSRQGMDGQAVTTFQAGRPAQAPADIPRVTIGNIQGVTRYTVGEETQQPQEPPAFSMQNGRIGDGLTRFTAGQRGGIESGSITRQTAADLAPASSGILGTLRNNAGFPTGIVSPNATVELPGMGRTSVKVAANLGFLALTADGRYVEAGAPGNAEGGLRQGSAQEQQAAINNNGNTQEQQADEGPALFATTATGNNLEEAYGNLIEPIQQATYDSMMAAATAYLTQDGGLDGLIDSLAGRFGSDLANDYSALRGEDIAIEGDARERTAAAIRAGAEMWQHQADTHVKAAGIDPADFYEWARESSPDALKQAIQGQLFGRSLKGYTDLMNSYFDNVPPTLEALQRGGIPTKEQGGKTFVQLAGSWMPLDVAVKARLV</sequence>
<proteinExistence type="predicted"/>
<organism evidence="1 2">
    <name type="scientific">Zoogloea ramigera</name>
    <dbReference type="NCBI Taxonomy" id="350"/>
    <lineage>
        <taxon>Bacteria</taxon>
        <taxon>Pseudomonadati</taxon>
        <taxon>Pseudomonadota</taxon>
        <taxon>Betaproteobacteria</taxon>
        <taxon>Rhodocyclales</taxon>
        <taxon>Zoogloeaceae</taxon>
        <taxon>Zoogloea</taxon>
    </lineage>
</organism>
<comment type="caution">
    <text evidence="1">The sequence shown here is derived from an EMBL/GenBank/DDBJ whole genome shotgun (WGS) entry which is preliminary data.</text>
</comment>
<name>A0A4Y4D018_ZOORA</name>
<gene>
    <name evidence="1" type="ORF">ZRA01_27000</name>
</gene>
<protein>
    <submittedName>
        <fullName evidence="1">Uncharacterized protein</fullName>
    </submittedName>
</protein>
<dbReference type="Proteomes" id="UP000318422">
    <property type="component" value="Unassembled WGS sequence"/>
</dbReference>
<dbReference type="RefSeq" id="WP_141353110.1">
    <property type="nucleotide sequence ID" value="NZ_BJNV01000048.1"/>
</dbReference>